<feature type="chain" id="PRO_5010216453" evidence="1">
    <location>
        <begin position="20"/>
        <end position="78"/>
    </location>
</feature>
<accession>A0A1H4S1P6</accession>
<sequence>MKSLLLTVVFASLTGAALATPISSRGNLRVADAAADACFASCASHAESCKRTCPATLSTPCISACDSQAQTCRLGCQR</sequence>
<evidence type="ECO:0000313" key="3">
    <source>
        <dbReference type="Proteomes" id="UP000183208"/>
    </source>
</evidence>
<feature type="signal peptide" evidence="1">
    <location>
        <begin position="1"/>
        <end position="19"/>
    </location>
</feature>
<dbReference type="AlphaFoldDB" id="A0A1H4S1P6"/>
<keyword evidence="1" id="KW-0732">Signal</keyword>
<gene>
    <name evidence="2" type="ORF">SAMN05444171_1272</name>
</gene>
<protein>
    <submittedName>
        <fullName evidence="2">Uncharacterized protein</fullName>
    </submittedName>
</protein>
<proteinExistence type="predicted"/>
<dbReference type="Proteomes" id="UP000183208">
    <property type="component" value="Unassembled WGS sequence"/>
</dbReference>
<name>A0A1H4S1P6_9BRAD</name>
<dbReference type="EMBL" id="FNTI01000001">
    <property type="protein sequence ID" value="SEC38115.1"/>
    <property type="molecule type" value="Genomic_DNA"/>
</dbReference>
<evidence type="ECO:0000256" key="1">
    <source>
        <dbReference type="SAM" id="SignalP"/>
    </source>
</evidence>
<reference evidence="2 3" key="1">
    <citation type="submission" date="2016-10" db="EMBL/GenBank/DDBJ databases">
        <authorList>
            <person name="de Groot N.N."/>
        </authorList>
    </citation>
    <scope>NUCLEOTIDE SEQUENCE [LARGE SCALE GENOMIC DNA]</scope>
    <source>
        <strain evidence="2 3">GAS522</strain>
    </source>
</reference>
<evidence type="ECO:0000313" key="2">
    <source>
        <dbReference type="EMBL" id="SEC38115.1"/>
    </source>
</evidence>
<organism evidence="2 3">
    <name type="scientific">Bradyrhizobium lablabi</name>
    <dbReference type="NCBI Taxonomy" id="722472"/>
    <lineage>
        <taxon>Bacteria</taxon>
        <taxon>Pseudomonadati</taxon>
        <taxon>Pseudomonadota</taxon>
        <taxon>Alphaproteobacteria</taxon>
        <taxon>Hyphomicrobiales</taxon>
        <taxon>Nitrobacteraceae</taxon>
        <taxon>Bradyrhizobium</taxon>
    </lineage>
</organism>